<evidence type="ECO:0000256" key="2">
    <source>
        <dbReference type="ARBA" id="ARBA00023015"/>
    </source>
</evidence>
<dbReference type="InterPro" id="IPR009061">
    <property type="entry name" value="DNA-bd_dom_put_sf"/>
</dbReference>
<evidence type="ECO:0000256" key="4">
    <source>
        <dbReference type="ARBA" id="ARBA00023163"/>
    </source>
</evidence>
<dbReference type="EMBL" id="JANUCQ010000002">
    <property type="protein sequence ID" value="MCS3922059.1"/>
    <property type="molecule type" value="Genomic_DNA"/>
</dbReference>
<evidence type="ECO:0000313" key="6">
    <source>
        <dbReference type="EMBL" id="MCS3922059.1"/>
    </source>
</evidence>
<accession>A0ABT2EWQ0</accession>
<dbReference type="Pfam" id="PF06445">
    <property type="entry name" value="GyrI-like"/>
    <property type="match status" value="1"/>
</dbReference>
<dbReference type="InterPro" id="IPR011256">
    <property type="entry name" value="Reg_factor_effector_dom_sf"/>
</dbReference>
<organism evidence="6 7">
    <name type="scientific">Methanococcus voltae PS</name>
    <dbReference type="NCBI Taxonomy" id="523842"/>
    <lineage>
        <taxon>Archaea</taxon>
        <taxon>Methanobacteriati</taxon>
        <taxon>Methanobacteriota</taxon>
        <taxon>Methanomada group</taxon>
        <taxon>Methanococci</taxon>
        <taxon>Methanococcales</taxon>
        <taxon>Methanococcaceae</taxon>
        <taxon>Methanococcus</taxon>
    </lineage>
</organism>
<dbReference type="Gene3D" id="1.10.1660.10">
    <property type="match status" value="1"/>
</dbReference>
<dbReference type="PROSITE" id="PS50937">
    <property type="entry name" value="HTH_MERR_2"/>
    <property type="match status" value="1"/>
</dbReference>
<dbReference type="InterPro" id="IPR010499">
    <property type="entry name" value="AraC_E-bd"/>
</dbReference>
<name>A0ABT2EWQ0_METVO</name>
<dbReference type="RefSeq" id="WP_259051269.1">
    <property type="nucleotide sequence ID" value="NZ_JANUCQ010000002.1"/>
</dbReference>
<evidence type="ECO:0000256" key="1">
    <source>
        <dbReference type="ARBA" id="ARBA00022491"/>
    </source>
</evidence>
<gene>
    <name evidence="6" type="ORF">M2325_000744</name>
</gene>
<dbReference type="PROSITE" id="PS00552">
    <property type="entry name" value="HTH_MERR_1"/>
    <property type="match status" value="1"/>
</dbReference>
<keyword evidence="3" id="KW-0238">DNA-binding</keyword>
<dbReference type="SMART" id="SM00871">
    <property type="entry name" value="AraC_E_bind"/>
    <property type="match status" value="1"/>
</dbReference>
<protein>
    <submittedName>
        <fullName evidence="6">Effector-binding domain-containing protein</fullName>
    </submittedName>
</protein>
<evidence type="ECO:0000259" key="5">
    <source>
        <dbReference type="PROSITE" id="PS50937"/>
    </source>
</evidence>
<sequence length="281" mass="32366">MSRLKISIGQFSRMTNLTKRALRYYDEKGLLVPEKNIVTNYRYYTVDDFKKGIKINSLVKVGFNVEDVKNILEAEAQGNMGYVKAKLKERCNEVTEEITKLESIKRMLLNSDSILEVVKMTSEPVIKTIPQMRVISKREIGSYGTVCQKLIAELMHTIYSAENRKNDIKIMGPPMMLCYDGEYMEEGANIEMAIPVSGKIEISDEEMELKQLPKVEVISLIHKGPYENSSFSSSYAKIFEYAEKNDLKLVIPDREIYLNNPMDTLPENLETEIQYPFIREN</sequence>
<dbReference type="SUPFAM" id="SSF55136">
    <property type="entry name" value="Probable bacterial effector-binding domain"/>
    <property type="match status" value="1"/>
</dbReference>
<reference evidence="6" key="1">
    <citation type="submission" date="2022-08" db="EMBL/GenBank/DDBJ databases">
        <title>Genomic Encyclopedia of Type Strains, Phase V (KMG-V): Genome sequencing to study the core and pangenomes of soil and plant-associated prokaryotes.</title>
        <authorList>
            <person name="Whitman W."/>
        </authorList>
    </citation>
    <scope>NUCLEOTIDE SEQUENCE</scope>
    <source>
        <strain evidence="6">PS</strain>
    </source>
</reference>
<dbReference type="SUPFAM" id="SSF46955">
    <property type="entry name" value="Putative DNA-binding domain"/>
    <property type="match status" value="1"/>
</dbReference>
<evidence type="ECO:0000256" key="3">
    <source>
        <dbReference type="ARBA" id="ARBA00023125"/>
    </source>
</evidence>
<dbReference type="PANTHER" id="PTHR30204">
    <property type="entry name" value="REDOX-CYCLING DRUG-SENSING TRANSCRIPTIONAL ACTIVATOR SOXR"/>
    <property type="match status" value="1"/>
</dbReference>
<keyword evidence="4" id="KW-0804">Transcription</keyword>
<dbReference type="Pfam" id="PF13411">
    <property type="entry name" value="MerR_1"/>
    <property type="match status" value="1"/>
</dbReference>
<keyword evidence="7" id="KW-1185">Reference proteome</keyword>
<dbReference type="InterPro" id="IPR029442">
    <property type="entry name" value="GyrI-like"/>
</dbReference>
<dbReference type="InterPro" id="IPR047057">
    <property type="entry name" value="MerR_fam"/>
</dbReference>
<dbReference type="Gene3D" id="3.20.80.10">
    <property type="entry name" value="Regulatory factor, effector binding domain"/>
    <property type="match status" value="1"/>
</dbReference>
<evidence type="ECO:0000313" key="7">
    <source>
        <dbReference type="Proteomes" id="UP001140258"/>
    </source>
</evidence>
<comment type="caution">
    <text evidence="6">The sequence shown here is derived from an EMBL/GenBank/DDBJ whole genome shotgun (WGS) entry which is preliminary data.</text>
</comment>
<dbReference type="PANTHER" id="PTHR30204:SF69">
    <property type="entry name" value="MERR-FAMILY TRANSCRIPTIONAL REGULATOR"/>
    <property type="match status" value="1"/>
</dbReference>
<dbReference type="InterPro" id="IPR000551">
    <property type="entry name" value="MerR-type_HTH_dom"/>
</dbReference>
<keyword evidence="1" id="KW-0678">Repressor</keyword>
<feature type="domain" description="HTH merR-type" evidence="5">
    <location>
        <begin position="5"/>
        <end position="74"/>
    </location>
</feature>
<dbReference type="Proteomes" id="UP001140258">
    <property type="component" value="Unassembled WGS sequence"/>
</dbReference>
<keyword evidence="2" id="KW-0805">Transcription regulation</keyword>
<dbReference type="SMART" id="SM00422">
    <property type="entry name" value="HTH_MERR"/>
    <property type="match status" value="1"/>
</dbReference>
<proteinExistence type="predicted"/>